<feature type="compositionally biased region" description="Basic and acidic residues" evidence="1">
    <location>
        <begin position="432"/>
        <end position="443"/>
    </location>
</feature>
<feature type="compositionally biased region" description="Acidic residues" evidence="1">
    <location>
        <begin position="541"/>
        <end position="563"/>
    </location>
</feature>
<feature type="region of interest" description="Disordered" evidence="1">
    <location>
        <begin position="1"/>
        <end position="226"/>
    </location>
</feature>
<feature type="compositionally biased region" description="Basic and acidic residues" evidence="1">
    <location>
        <begin position="45"/>
        <end position="59"/>
    </location>
</feature>
<evidence type="ECO:0000313" key="3">
    <source>
        <dbReference type="EMBL" id="KAK0576928.1"/>
    </source>
</evidence>
<dbReference type="PANTHER" id="PTHR35464">
    <property type="entry name" value="OS06G0115200 PROTEIN"/>
    <property type="match status" value="1"/>
</dbReference>
<feature type="transmembrane region" description="Helical" evidence="2">
    <location>
        <begin position="1235"/>
        <end position="1256"/>
    </location>
</feature>
<gene>
    <name evidence="3" type="ORF">LWI29_025475</name>
</gene>
<keyword evidence="4" id="KW-1185">Reference proteome</keyword>
<sequence length="1384" mass="154688">MESHVDFESFSPTKSPSSPVPERKLKRLKKAKTLTENPPEFETLGSEKLDFRNSEEGKPTEISPKSETQGSDEKLNIKNSEDSQLGTLGFEKSNGQDLEELDSGSRSGSEGFGDENGSDTGVGGLGVEEDGSSAKRTLNFDSLVEELDGRDKVRSDDMEIEKRKDDTKVEELKKKKRSSDGFKEKKDNKRAKSVNEDKKTKSAVVSKRRADKESREQLKQLQAESQRLLRETRDAAFKSVPPVRKPISSLLEKIRQRKLEVSKKSIKLNKTSFTDDEINDDDDDDDDDDDGFAREVMVKVNFENSPAKEGENDKTIQMASEEAVSSPAIVENSLGASHVDASNTTANHSNYESVPIQIVVEEEPKQAFRAPIDDTQDLFPDSQTNGSKDELSDETPSSPLEEVLAPSLLAMNLKFDSAPPDDDSSDEEDYDKENIDPGLHKLGDLSLSSNGDPVKAFVDDEAEEEDDSDNDLNRFLDEDDEDNEDAEELKDMIATGFEEKLVDIERRNELHQKWLEQQDAVGTENLLQRFKHGLKQTESSLLEDDVESQEDDGDFDDEYAEDDVPTNNLRMNLKKMKEMIPQMFTDKDDAYISSDDEETEKTIVRQCLLDKSEEQGTFMSPAEDKGSREVFSLIKKLNIVPDTRKKLKISALSGMQLIGGNGIVSSKSSFLGRGSNHSLPSSLKHGSSVVRSFIFEREDSSSRSSNSEKESSSDLVQRENRQAKTASTKLYHSQINYSTRNVKAAAETNADTALLDILKAYIKILVSSSSVPVQNEHEDVPYQEQPRTDNSPSESNFGQQDMLLHKLDELVIKLSEIVARLESKLSESPKVVSSLDEKQSLETLRSADQMVIKEVKEDEVKVKAVSVTKYSPFWSERFQFVSAVKLESDPTCINILPFRDYEGYSKYVAVGDDKGRVFVFMRNGDVSVEFYTMSESPIVAIVSYMSVYKNESVLITGHQDGEILIHRVYEKSNGDDWSSLIMENVRKFTKADNGEEGLAITILEVHHVGRMRYILSANVNGKITVFTENGMVHGSAIPTSKPLVFLKQRLLFLTQRGAGSLDLRTMKFRESECEGLNHSLARNYVFDTTERSKAYGFTSEGDLIHVLLLGDVMNFKCRVRSMRKFDIDEPLALQAIKGYLLVVNEEKVFVYNVSTQHYMRSAGPRLLFSAGLDEIRASFLNYQMTDVSVDMDSERRKVIPLIASDRDKLLVLGLGGGYVGMYRSKLPIFKGESTVMQWTSPVFFFILFLFGAWHFFAKKKEALTSWGPDDPFSSTSATSGAPIGSGSGDRSFVDSSTRSTDIMDLRSGGLRGSSRRYVSPSRYPGGATGSFRPGSADPTARPPVDPNYRAAPELKFRGSSLESTGFSKRREGLFVNNQVVDDNN</sequence>
<feature type="compositionally biased region" description="Basic and acidic residues" evidence="1">
    <location>
        <begin position="147"/>
        <end position="187"/>
    </location>
</feature>
<reference evidence="3" key="1">
    <citation type="journal article" date="2022" name="Plant J.">
        <title>Strategies of tolerance reflected in two North American maple genomes.</title>
        <authorList>
            <person name="McEvoy S.L."/>
            <person name="Sezen U.U."/>
            <person name="Trouern-Trend A."/>
            <person name="McMahon S.M."/>
            <person name="Schaberg P.G."/>
            <person name="Yang J."/>
            <person name="Wegrzyn J.L."/>
            <person name="Swenson N.G."/>
        </authorList>
    </citation>
    <scope>NUCLEOTIDE SEQUENCE</scope>
    <source>
        <strain evidence="3">NS2018</strain>
    </source>
</reference>
<evidence type="ECO:0000313" key="4">
    <source>
        <dbReference type="Proteomes" id="UP001168877"/>
    </source>
</evidence>
<name>A0AA39VFY6_ACESA</name>
<feature type="compositionally biased region" description="Acidic residues" evidence="1">
    <location>
        <begin position="459"/>
        <end position="470"/>
    </location>
</feature>
<keyword evidence="2" id="KW-1133">Transmembrane helix</keyword>
<feature type="compositionally biased region" description="Basic and acidic residues" evidence="1">
    <location>
        <begin position="208"/>
        <end position="218"/>
    </location>
</feature>
<dbReference type="PANTHER" id="PTHR35464:SF1">
    <property type="entry name" value="OS06G0115200 PROTEIN"/>
    <property type="match status" value="1"/>
</dbReference>
<feature type="compositionally biased region" description="Polar residues" evidence="1">
    <location>
        <begin position="340"/>
        <end position="350"/>
    </location>
</feature>
<feature type="compositionally biased region" description="Basic and acidic residues" evidence="1">
    <location>
        <begin position="699"/>
        <end position="722"/>
    </location>
</feature>
<dbReference type="SUPFAM" id="SSF50978">
    <property type="entry name" value="WD40 repeat-like"/>
    <property type="match status" value="1"/>
</dbReference>
<feature type="compositionally biased region" description="Acidic residues" evidence="1">
    <location>
        <begin position="419"/>
        <end position="431"/>
    </location>
</feature>
<feature type="compositionally biased region" description="Acidic residues" evidence="1">
    <location>
        <begin position="274"/>
        <end position="290"/>
    </location>
</feature>
<feature type="region of interest" description="Disordered" evidence="1">
    <location>
        <begin position="699"/>
        <end position="727"/>
    </location>
</feature>
<protein>
    <submittedName>
        <fullName evidence="3">Uncharacterized protein</fullName>
    </submittedName>
</protein>
<organism evidence="3 4">
    <name type="scientific">Acer saccharum</name>
    <name type="common">Sugar maple</name>
    <dbReference type="NCBI Taxonomy" id="4024"/>
    <lineage>
        <taxon>Eukaryota</taxon>
        <taxon>Viridiplantae</taxon>
        <taxon>Streptophyta</taxon>
        <taxon>Embryophyta</taxon>
        <taxon>Tracheophyta</taxon>
        <taxon>Spermatophyta</taxon>
        <taxon>Magnoliopsida</taxon>
        <taxon>eudicotyledons</taxon>
        <taxon>Gunneridae</taxon>
        <taxon>Pentapetalae</taxon>
        <taxon>rosids</taxon>
        <taxon>malvids</taxon>
        <taxon>Sapindales</taxon>
        <taxon>Sapindaceae</taxon>
        <taxon>Hippocastanoideae</taxon>
        <taxon>Acereae</taxon>
        <taxon>Acer</taxon>
    </lineage>
</organism>
<dbReference type="InterPro" id="IPR045288">
    <property type="entry name" value="At1g75140-like"/>
</dbReference>
<evidence type="ECO:0000256" key="2">
    <source>
        <dbReference type="SAM" id="Phobius"/>
    </source>
</evidence>
<feature type="compositionally biased region" description="Low complexity" evidence="1">
    <location>
        <begin position="1315"/>
        <end position="1325"/>
    </location>
</feature>
<keyword evidence="2" id="KW-0812">Transmembrane</keyword>
<feature type="compositionally biased region" description="Acidic residues" evidence="1">
    <location>
        <begin position="477"/>
        <end position="486"/>
    </location>
</feature>
<feature type="region of interest" description="Disordered" evidence="1">
    <location>
        <begin position="537"/>
        <end position="563"/>
    </location>
</feature>
<feature type="compositionally biased region" description="Basic and acidic residues" evidence="1">
    <location>
        <begin position="71"/>
        <end position="81"/>
    </location>
</feature>
<comment type="caution">
    <text evidence="3">The sequence shown here is derived from an EMBL/GenBank/DDBJ whole genome shotgun (WGS) entry which is preliminary data.</text>
</comment>
<proteinExistence type="predicted"/>
<accession>A0AA39VFY6</accession>
<dbReference type="EMBL" id="JAUESC010000386">
    <property type="protein sequence ID" value="KAK0576928.1"/>
    <property type="molecule type" value="Genomic_DNA"/>
</dbReference>
<dbReference type="InterPro" id="IPR036322">
    <property type="entry name" value="WD40_repeat_dom_sf"/>
</dbReference>
<feature type="region of interest" description="Disordered" evidence="1">
    <location>
        <begin position="362"/>
        <end position="486"/>
    </location>
</feature>
<feature type="region of interest" description="Disordered" evidence="1">
    <location>
        <begin position="265"/>
        <end position="350"/>
    </location>
</feature>
<keyword evidence="2" id="KW-0472">Membrane</keyword>
<evidence type="ECO:0000256" key="1">
    <source>
        <dbReference type="SAM" id="MobiDB-lite"/>
    </source>
</evidence>
<feature type="region of interest" description="Disordered" evidence="1">
    <location>
        <begin position="1274"/>
        <end position="1356"/>
    </location>
</feature>
<feature type="compositionally biased region" description="Polar residues" evidence="1">
    <location>
        <begin position="788"/>
        <end position="798"/>
    </location>
</feature>
<reference evidence="3" key="2">
    <citation type="submission" date="2023-06" db="EMBL/GenBank/DDBJ databases">
        <authorList>
            <person name="Swenson N.G."/>
            <person name="Wegrzyn J.L."/>
            <person name="Mcevoy S.L."/>
        </authorList>
    </citation>
    <scope>NUCLEOTIDE SEQUENCE</scope>
    <source>
        <strain evidence="3">NS2018</strain>
        <tissue evidence="3">Leaf</tissue>
    </source>
</reference>
<feature type="region of interest" description="Disordered" evidence="1">
    <location>
        <begin position="773"/>
        <end position="798"/>
    </location>
</feature>
<dbReference type="Proteomes" id="UP001168877">
    <property type="component" value="Unassembled WGS sequence"/>
</dbReference>